<evidence type="ECO:0000313" key="4">
    <source>
        <dbReference type="Proteomes" id="UP000192050"/>
    </source>
</evidence>
<protein>
    <submittedName>
        <fullName evidence="3">Thermopsin</fullName>
    </submittedName>
</protein>
<dbReference type="Proteomes" id="UP000192050">
    <property type="component" value="Chromosome"/>
</dbReference>
<dbReference type="RefSeq" id="WP_081142038.1">
    <property type="nucleotide sequence ID" value="NZ_CP015363.1"/>
</dbReference>
<dbReference type="STRING" id="74969.FAD_0833"/>
<sequence>MVHGKKSKWKKILPIAIALLFVLMAVSSITTHSTDMLSSSVNSHASKGPGVTNSSSVLPSNESNYSSVNPENLYRNEPAPVGMADYGLGTGTLFGGYTPYEYNTTSFLGSAKIYNLSVVDNSTGNKCMSVQFNVNLVFNNSNNKYVYWVQDVAFINTSSRAITFIDNIWNMTSSGASMYNSTVNGTGTVSNYSDSGYYYSIASCTLPGNDIKLPNLATINFMVNSTMKNGSPEVELMYNDGYGWVTYDSPVFIFATNVTSDQSFVVDGYNYEPDGYSFYDAELILGGPGDGSSTVDMSSNIQLGIEYWNGHNYQEITNAFNYGSDTAETISNVTSTAEYYTSNGTIFENVTAGDGSLSQVYSSADISLLNISTPFSSGSISVNGTEYSFVKHEVNLTLAPGEYNLSIYNGTILYKNLTVNLTAGEYLPLNVAPKYNVVFTQTGLPAGTAWSVTINGKTESSVTNTIVFVLANDTYTYTVETPDKIYKAEHYSGDIVVNGSSYKSIIKFSKVTYEVKFIEAGLPGGSVWYVNLSSTVKSGPITGNSFSFALINGTYTYRTSIANEPYEPVPSSSGISVHGGNISTTITFSRMYTVKFVETGLPAGTTWLVTLNGTTESSDNNTILFALHNGTYTYTVSGVNGNKISSNSGNVDVNGKNVTVNNIKYTPEHNYTLYYGIGVVAAIAIIISAAIVAIRRKK</sequence>
<name>A0A1V0N3K3_9ARCH</name>
<keyword evidence="2" id="KW-0472">Membrane</keyword>
<feature type="transmembrane region" description="Helical" evidence="2">
    <location>
        <begin position="673"/>
        <end position="694"/>
    </location>
</feature>
<evidence type="ECO:0000256" key="1">
    <source>
        <dbReference type="SAM" id="MobiDB-lite"/>
    </source>
</evidence>
<organism evidence="3 4">
    <name type="scientific">Ferroplasma acidiphilum</name>
    <dbReference type="NCBI Taxonomy" id="74969"/>
    <lineage>
        <taxon>Archaea</taxon>
        <taxon>Methanobacteriati</taxon>
        <taxon>Thermoplasmatota</taxon>
        <taxon>Thermoplasmata</taxon>
        <taxon>Thermoplasmatales</taxon>
        <taxon>Ferroplasmaceae</taxon>
        <taxon>Ferroplasma</taxon>
    </lineage>
</organism>
<evidence type="ECO:0000256" key="2">
    <source>
        <dbReference type="SAM" id="Phobius"/>
    </source>
</evidence>
<accession>A0A1V0N3K3</accession>
<feature type="region of interest" description="Disordered" evidence="1">
    <location>
        <begin position="38"/>
        <end position="71"/>
    </location>
</feature>
<dbReference type="KEGG" id="fai:FAD_0833"/>
<feature type="compositionally biased region" description="Polar residues" evidence="1">
    <location>
        <begin position="38"/>
        <end position="70"/>
    </location>
</feature>
<keyword evidence="2" id="KW-0812">Transmembrane</keyword>
<dbReference type="InterPro" id="IPR007981">
    <property type="entry name" value="Peptidase_A5"/>
</dbReference>
<gene>
    <name evidence="3" type="ORF">FAD_0833</name>
</gene>
<dbReference type="Pfam" id="PF05317">
    <property type="entry name" value="Thermopsin"/>
    <property type="match status" value="1"/>
</dbReference>
<dbReference type="OrthoDB" id="57559at2157"/>
<proteinExistence type="predicted"/>
<dbReference type="GeneID" id="31676333"/>
<reference evidence="3 4" key="1">
    <citation type="submission" date="2011-10" db="EMBL/GenBank/DDBJ databases">
        <title>Metabolic and evolutionary patterns in the extreme acidophile Ferroplasma acidiphilum.</title>
        <authorList>
            <person name="Golyshina O.V."/>
            <person name="Kozyavkin S.A."/>
            <person name="Tatusov R.L."/>
            <person name="Slesarev A.I."/>
            <person name="Golyshin P.N."/>
        </authorList>
    </citation>
    <scope>NUCLEOTIDE SEQUENCE [LARGE SCALE GENOMIC DNA]</scope>
    <source>
        <strain evidence="4">Y</strain>
    </source>
</reference>
<dbReference type="EMBL" id="CP015363">
    <property type="protein sequence ID" value="ARD84733.1"/>
    <property type="molecule type" value="Genomic_DNA"/>
</dbReference>
<dbReference type="AlphaFoldDB" id="A0A1V0N3K3"/>
<keyword evidence="4" id="KW-1185">Reference proteome</keyword>
<keyword evidence="2" id="KW-1133">Transmembrane helix</keyword>
<evidence type="ECO:0000313" key="3">
    <source>
        <dbReference type="EMBL" id="ARD84733.1"/>
    </source>
</evidence>